<organism evidence="1 2">
    <name type="scientific">Nocardia seriolae</name>
    <dbReference type="NCBI Taxonomy" id="37332"/>
    <lineage>
        <taxon>Bacteria</taxon>
        <taxon>Bacillati</taxon>
        <taxon>Actinomycetota</taxon>
        <taxon>Actinomycetes</taxon>
        <taxon>Mycobacteriales</taxon>
        <taxon>Nocardiaceae</taxon>
        <taxon>Nocardia</taxon>
    </lineage>
</organism>
<sequence length="122" mass="12245">MGLVPQKRYQPQCRFRVGDAEGGDEAVGSGDGNLGDQGLDQCLGLGTGACGDDFRDAVGDPIQRCGFRGSGFAGQGGGELVAARGELGCLGAQLTQSSGEELGVEGAVFEGGQIPVDRPVGS</sequence>
<comment type="caution">
    <text evidence="1">The sequence shown here is derived from an EMBL/GenBank/DDBJ whole genome shotgun (WGS) entry which is preliminary data.</text>
</comment>
<keyword evidence="2" id="KW-1185">Reference proteome</keyword>
<name>A0ABC9Z4F4_9NOCA</name>
<reference evidence="1 2" key="2">
    <citation type="journal article" date="2016" name="Genome Announc.">
        <title>Draft Genome Sequence of Erythromycin- and Oxytetracycline-Sensitive Nocardia seriolae Strain U-1 (NBRC 110359).</title>
        <authorList>
            <person name="Imajoh M."/>
            <person name="Sukeda M."/>
            <person name="Shimizu M."/>
            <person name="Yamane J."/>
            <person name="Ohnishi K."/>
            <person name="Oshima S."/>
        </authorList>
    </citation>
    <scope>NUCLEOTIDE SEQUENCE [LARGE SCALE GENOMIC DNA]</scope>
    <source>
        <strain evidence="1 2">U-1</strain>
    </source>
</reference>
<proteinExistence type="predicted"/>
<dbReference type="Proteomes" id="UP000037179">
    <property type="component" value="Unassembled WGS sequence"/>
</dbReference>
<evidence type="ECO:0000313" key="1">
    <source>
        <dbReference type="EMBL" id="GAP32331.1"/>
    </source>
</evidence>
<evidence type="ECO:0000313" key="2">
    <source>
        <dbReference type="Proteomes" id="UP000037179"/>
    </source>
</evidence>
<dbReference type="AlphaFoldDB" id="A0ABC9Z4F4"/>
<protein>
    <submittedName>
        <fullName evidence="1">Uncharacterized protein</fullName>
    </submittedName>
</protein>
<accession>A0ABC9Z4F4</accession>
<dbReference type="EMBL" id="BBYQ01000152">
    <property type="protein sequence ID" value="GAP32331.1"/>
    <property type="molecule type" value="Genomic_DNA"/>
</dbReference>
<gene>
    <name evidence="1" type="ORF">NSK11_contig00152-0009</name>
</gene>
<reference evidence="2" key="1">
    <citation type="submission" date="2015-07" db="EMBL/GenBank/DDBJ databases">
        <title>Nocardia seriolae U-1 whole genome shotgun sequence.</title>
        <authorList>
            <person name="Imajoh M."/>
            <person name="Fukumoto Y."/>
            <person name="Sukeda M."/>
            <person name="Yamane J."/>
            <person name="Yamasaki K."/>
            <person name="Shimizu M."/>
            <person name="Ohnishi K."/>
            <person name="Oshima S."/>
        </authorList>
    </citation>
    <scope>NUCLEOTIDE SEQUENCE [LARGE SCALE GENOMIC DNA]</scope>
    <source>
        <strain evidence="2">U-1</strain>
    </source>
</reference>